<organism evidence="1">
    <name type="scientific">Cladocopium goreaui</name>
    <dbReference type="NCBI Taxonomy" id="2562237"/>
    <lineage>
        <taxon>Eukaryota</taxon>
        <taxon>Sar</taxon>
        <taxon>Alveolata</taxon>
        <taxon>Dinophyceae</taxon>
        <taxon>Suessiales</taxon>
        <taxon>Symbiodiniaceae</taxon>
        <taxon>Cladocopium</taxon>
    </lineage>
</organism>
<gene>
    <name evidence="1" type="ORF">C1SCF055_LOCUS42784</name>
</gene>
<dbReference type="EMBL" id="CAMXCT010006680">
    <property type="protein sequence ID" value="CAI4018192.1"/>
    <property type="molecule type" value="Genomic_DNA"/>
</dbReference>
<dbReference type="EMBL" id="CAMXCT030006680">
    <property type="protein sequence ID" value="CAL4805504.1"/>
    <property type="molecule type" value="Genomic_DNA"/>
</dbReference>
<name>A0A9P1GNM7_9DINO</name>
<keyword evidence="3" id="KW-1185">Reference proteome</keyword>
<protein>
    <submittedName>
        <fullName evidence="1">Uncharacterized protein</fullName>
    </submittedName>
</protein>
<dbReference type="EMBL" id="CAMXCT020006680">
    <property type="protein sequence ID" value="CAL1171567.1"/>
    <property type="molecule type" value="Genomic_DNA"/>
</dbReference>
<proteinExistence type="predicted"/>
<sequence>YAPAKVDKTGALVRYPGCYFRVEDVPANELCSWLQHISDHFDDVLIKKIRPNRKALLSYLFMLTGTEPDSPLPSLDKGQLLNELADLHEFLGYPMDKYRTVSVERMVEVATFRLAKDFEAPGSEFYPGELAEAEA</sequence>
<feature type="non-terminal residue" evidence="1">
    <location>
        <position position="135"/>
    </location>
</feature>
<evidence type="ECO:0000313" key="2">
    <source>
        <dbReference type="EMBL" id="CAL1171567.1"/>
    </source>
</evidence>
<reference evidence="1" key="1">
    <citation type="submission" date="2022-10" db="EMBL/GenBank/DDBJ databases">
        <authorList>
            <person name="Chen Y."/>
            <person name="Dougan E. K."/>
            <person name="Chan C."/>
            <person name="Rhodes N."/>
            <person name="Thang M."/>
        </authorList>
    </citation>
    <scope>NUCLEOTIDE SEQUENCE</scope>
</reference>
<dbReference type="Proteomes" id="UP001152797">
    <property type="component" value="Unassembled WGS sequence"/>
</dbReference>
<evidence type="ECO:0000313" key="3">
    <source>
        <dbReference type="Proteomes" id="UP001152797"/>
    </source>
</evidence>
<reference evidence="2" key="2">
    <citation type="submission" date="2024-04" db="EMBL/GenBank/DDBJ databases">
        <authorList>
            <person name="Chen Y."/>
            <person name="Shah S."/>
            <person name="Dougan E. K."/>
            <person name="Thang M."/>
            <person name="Chan C."/>
        </authorList>
    </citation>
    <scope>NUCLEOTIDE SEQUENCE [LARGE SCALE GENOMIC DNA]</scope>
</reference>
<feature type="non-terminal residue" evidence="1">
    <location>
        <position position="1"/>
    </location>
</feature>
<accession>A0A9P1GNM7</accession>
<comment type="caution">
    <text evidence="1">The sequence shown here is derived from an EMBL/GenBank/DDBJ whole genome shotgun (WGS) entry which is preliminary data.</text>
</comment>
<dbReference type="AlphaFoldDB" id="A0A9P1GNM7"/>
<evidence type="ECO:0000313" key="1">
    <source>
        <dbReference type="EMBL" id="CAI4018192.1"/>
    </source>
</evidence>